<evidence type="ECO:0000313" key="2">
    <source>
        <dbReference type="Proteomes" id="UP000299084"/>
    </source>
</evidence>
<name>A0A5N4CUS1_CAMDR</name>
<sequence length="85" mass="9610">MILSGERVEVKTQGNEIIRSVCAWRVFISLTYILSQAFIEFRATEGQSLRGGTFFGITQKRDTKTALNLSESQSFIMWTLCPEAT</sequence>
<protein>
    <submittedName>
        <fullName evidence="1">Uncharacterized protein</fullName>
    </submittedName>
</protein>
<proteinExistence type="predicted"/>
<accession>A0A5N4CUS1</accession>
<organism evidence="1 2">
    <name type="scientific">Camelus dromedarius</name>
    <name type="common">Dromedary</name>
    <name type="synonym">Arabian camel</name>
    <dbReference type="NCBI Taxonomy" id="9838"/>
    <lineage>
        <taxon>Eukaryota</taxon>
        <taxon>Metazoa</taxon>
        <taxon>Chordata</taxon>
        <taxon>Craniata</taxon>
        <taxon>Vertebrata</taxon>
        <taxon>Euteleostomi</taxon>
        <taxon>Mammalia</taxon>
        <taxon>Eutheria</taxon>
        <taxon>Laurasiatheria</taxon>
        <taxon>Artiodactyla</taxon>
        <taxon>Tylopoda</taxon>
        <taxon>Camelidae</taxon>
        <taxon>Camelus</taxon>
    </lineage>
</organism>
<dbReference type="Proteomes" id="UP000299084">
    <property type="component" value="Unassembled WGS sequence"/>
</dbReference>
<keyword evidence="2" id="KW-1185">Reference proteome</keyword>
<comment type="caution">
    <text evidence="1">The sequence shown here is derived from an EMBL/GenBank/DDBJ whole genome shotgun (WGS) entry which is preliminary data.</text>
</comment>
<dbReference type="EMBL" id="JWIN03000019">
    <property type="protein sequence ID" value="KAB1262567.1"/>
    <property type="molecule type" value="Genomic_DNA"/>
</dbReference>
<reference evidence="1 2" key="1">
    <citation type="journal article" date="2019" name="Mol. Ecol. Resour.">
        <title>Improving Illumina assemblies with Hi-C and long reads: an example with the North African dromedary.</title>
        <authorList>
            <person name="Elbers J.P."/>
            <person name="Rogers M.F."/>
            <person name="Perelman P.L."/>
            <person name="Proskuryakova A.A."/>
            <person name="Serdyukova N.A."/>
            <person name="Johnson W.E."/>
            <person name="Horin P."/>
            <person name="Corander J."/>
            <person name="Murphy D."/>
            <person name="Burger P.A."/>
        </authorList>
    </citation>
    <scope>NUCLEOTIDE SEQUENCE [LARGE SCALE GENOMIC DNA]</scope>
    <source>
        <strain evidence="1">Drom800</strain>
        <tissue evidence="1">Blood</tissue>
    </source>
</reference>
<evidence type="ECO:0000313" key="1">
    <source>
        <dbReference type="EMBL" id="KAB1262567.1"/>
    </source>
</evidence>
<dbReference type="AlphaFoldDB" id="A0A5N4CUS1"/>
<gene>
    <name evidence="1" type="ORF">Cadr_000020959</name>
</gene>